<dbReference type="EMBL" id="CAJNON010002688">
    <property type="protein sequence ID" value="CAF1515324.1"/>
    <property type="molecule type" value="Genomic_DNA"/>
</dbReference>
<feature type="compositionally biased region" description="Pro residues" evidence="1">
    <location>
        <begin position="10"/>
        <end position="23"/>
    </location>
</feature>
<gene>
    <name evidence="3" type="ORF">OKA104_LOCUS40029</name>
    <name evidence="2" type="ORF">VCS650_LOCUS42996</name>
</gene>
<organism evidence="2 4">
    <name type="scientific">Adineta steineri</name>
    <dbReference type="NCBI Taxonomy" id="433720"/>
    <lineage>
        <taxon>Eukaryota</taxon>
        <taxon>Metazoa</taxon>
        <taxon>Spiralia</taxon>
        <taxon>Gnathifera</taxon>
        <taxon>Rotifera</taxon>
        <taxon>Eurotatoria</taxon>
        <taxon>Bdelloidea</taxon>
        <taxon>Adinetida</taxon>
        <taxon>Adinetidae</taxon>
        <taxon>Adineta</taxon>
    </lineage>
</organism>
<comment type="caution">
    <text evidence="2">The sequence shown here is derived from an EMBL/GenBank/DDBJ whole genome shotgun (WGS) entry which is preliminary data.</text>
</comment>
<evidence type="ECO:0000313" key="4">
    <source>
        <dbReference type="Proteomes" id="UP000663891"/>
    </source>
</evidence>
<evidence type="ECO:0000313" key="2">
    <source>
        <dbReference type="EMBL" id="CAF1515324.1"/>
    </source>
</evidence>
<dbReference type="AlphaFoldDB" id="A0A815U391"/>
<reference evidence="2" key="1">
    <citation type="submission" date="2021-02" db="EMBL/GenBank/DDBJ databases">
        <authorList>
            <person name="Nowell W R."/>
        </authorList>
    </citation>
    <scope>NUCLEOTIDE SEQUENCE</scope>
</reference>
<feature type="region of interest" description="Disordered" evidence="1">
    <location>
        <begin position="1"/>
        <end position="30"/>
    </location>
</feature>
<sequence length="135" mass="15118">MASNIIDQFSPPPSPSAPPPSPTPQLTTDAETCSEAGIHLPTTASSTMIQTDIWEEFLKMFENEKVEKNSSIIQMPLKFTGKRQHLEIEEEEDDEDNQSVAIKITIKKSKIIHQDTSTQTNNDLSMCFDYSDISN</sequence>
<dbReference type="EMBL" id="CAJOAY010008298">
    <property type="protein sequence ID" value="CAF4183820.1"/>
    <property type="molecule type" value="Genomic_DNA"/>
</dbReference>
<name>A0A815U391_9BILA</name>
<proteinExistence type="predicted"/>
<protein>
    <submittedName>
        <fullName evidence="2">Uncharacterized protein</fullName>
    </submittedName>
</protein>
<accession>A0A815U391</accession>
<dbReference type="Proteomes" id="UP000663881">
    <property type="component" value="Unassembled WGS sequence"/>
</dbReference>
<dbReference type="Proteomes" id="UP000663891">
    <property type="component" value="Unassembled WGS sequence"/>
</dbReference>
<evidence type="ECO:0000256" key="1">
    <source>
        <dbReference type="SAM" id="MobiDB-lite"/>
    </source>
</evidence>
<evidence type="ECO:0000313" key="3">
    <source>
        <dbReference type="EMBL" id="CAF4183820.1"/>
    </source>
</evidence>